<dbReference type="OrthoDB" id="1010927at2"/>
<comment type="caution">
    <text evidence="3">The sequence shown here is derived from an EMBL/GenBank/DDBJ whole genome shotgun (WGS) entry which is preliminary data.</text>
</comment>
<keyword evidence="4" id="KW-1185">Reference proteome</keyword>
<feature type="compositionally biased region" description="Basic and acidic residues" evidence="1">
    <location>
        <begin position="270"/>
        <end position="279"/>
    </location>
</feature>
<proteinExistence type="predicted"/>
<organism evidence="3 4">
    <name type="scientific">Porphyromonas levii</name>
    <dbReference type="NCBI Taxonomy" id="28114"/>
    <lineage>
        <taxon>Bacteria</taxon>
        <taxon>Pseudomonadati</taxon>
        <taxon>Bacteroidota</taxon>
        <taxon>Bacteroidia</taxon>
        <taxon>Bacteroidales</taxon>
        <taxon>Porphyromonadaceae</taxon>
        <taxon>Porphyromonas</taxon>
    </lineage>
</organism>
<evidence type="ECO:0000313" key="4">
    <source>
        <dbReference type="Proteomes" id="UP000297225"/>
    </source>
</evidence>
<evidence type="ECO:0000256" key="1">
    <source>
        <dbReference type="SAM" id="MobiDB-lite"/>
    </source>
</evidence>
<dbReference type="STRING" id="1122973.GCA_000379925_00865"/>
<dbReference type="Proteomes" id="UP000297225">
    <property type="component" value="Unassembled WGS sequence"/>
</dbReference>
<dbReference type="RefSeq" id="WP_134849430.1">
    <property type="nucleotide sequence ID" value="NZ_CP197400.1"/>
</dbReference>
<evidence type="ECO:0000313" key="3">
    <source>
        <dbReference type="EMBL" id="TFH95177.1"/>
    </source>
</evidence>
<feature type="signal peptide" evidence="2">
    <location>
        <begin position="1"/>
        <end position="19"/>
    </location>
</feature>
<dbReference type="InterPro" id="IPR005901">
    <property type="entry name" value="GLPGLI"/>
</dbReference>
<evidence type="ECO:0000256" key="2">
    <source>
        <dbReference type="SAM" id="SignalP"/>
    </source>
</evidence>
<keyword evidence="2" id="KW-0732">Signal</keyword>
<sequence length="279" mass="32428">MKRLLILVLFSLFCLNSFAQKLQMVVQYDLKKVLSISRGDYWKPQTFFLEIGQDSVQFFSMKSWSHRYSSEDPEYKAKRDQMFQLAFEKMSSGQSRPGEFAQSFPTMGEYQVITYYLNNPSLLKVYDRLGSEYFQYLDSVRLDWVVGEDMKIILDYECFKATTQFRGRQWIAWFTPEVPVPLGPWKLNGLPGLILQAYDAERHYIYEAKGLEQGGEFHDTSIYYKAPIMETTFENFTKSKARFNEAGGFIGLSIGTPSNSNSSSQDDVEDFPKPREILQ</sequence>
<gene>
    <name evidence="3" type="ORF">E4P47_05120</name>
</gene>
<feature type="region of interest" description="Disordered" evidence="1">
    <location>
        <begin position="254"/>
        <end position="279"/>
    </location>
</feature>
<dbReference type="AlphaFoldDB" id="A0A4Y8WP75"/>
<dbReference type="Pfam" id="PF09697">
    <property type="entry name" value="Porph_ging"/>
    <property type="match status" value="1"/>
</dbReference>
<reference evidence="3 4" key="1">
    <citation type="submission" date="2019-03" db="EMBL/GenBank/DDBJ databases">
        <title>Porphyromonas levii Isolated from the Uterus of Dairy Cows.</title>
        <authorList>
            <person name="Francis A.M."/>
        </authorList>
    </citation>
    <scope>NUCLEOTIDE SEQUENCE [LARGE SCALE GENOMIC DNA]</scope>
    <source>
        <strain evidence="3 4">AF5678</strain>
    </source>
</reference>
<protein>
    <submittedName>
        <fullName evidence="3">GLPGLI family protein</fullName>
    </submittedName>
</protein>
<dbReference type="EMBL" id="SPNC01000062">
    <property type="protein sequence ID" value="TFH95177.1"/>
    <property type="molecule type" value="Genomic_DNA"/>
</dbReference>
<name>A0A4Y8WP75_9PORP</name>
<accession>A0A4Y8WP75</accession>
<feature type="chain" id="PRO_5043983208" evidence="2">
    <location>
        <begin position="20"/>
        <end position="279"/>
    </location>
</feature>
<dbReference type="NCBIfam" id="TIGR01200">
    <property type="entry name" value="GLPGLI"/>
    <property type="match status" value="1"/>
</dbReference>